<evidence type="ECO:0000313" key="1">
    <source>
        <dbReference type="EMBL" id="RKJ94542.1"/>
    </source>
</evidence>
<dbReference type="EMBL" id="NKDB02000005">
    <property type="protein sequence ID" value="RKJ94542.1"/>
    <property type="molecule type" value="Genomic_DNA"/>
</dbReference>
<organism evidence="1 2">
    <name type="scientific">Alicycliphilus denitrificans</name>
    <dbReference type="NCBI Taxonomy" id="179636"/>
    <lineage>
        <taxon>Bacteria</taxon>
        <taxon>Pseudomonadati</taxon>
        <taxon>Pseudomonadota</taxon>
        <taxon>Betaproteobacteria</taxon>
        <taxon>Burkholderiales</taxon>
        <taxon>Comamonadaceae</taxon>
        <taxon>Alicycliphilus</taxon>
    </lineage>
</organism>
<comment type="caution">
    <text evidence="1">The sequence shown here is derived from an EMBL/GenBank/DDBJ whole genome shotgun (WGS) entry which is preliminary data.</text>
</comment>
<dbReference type="Proteomes" id="UP000216225">
    <property type="component" value="Unassembled WGS sequence"/>
</dbReference>
<reference evidence="1 2" key="1">
    <citation type="submission" date="2018-09" db="EMBL/GenBank/DDBJ databases">
        <title>Genome comparison of Alicycliphilus sp. BQ1, a polyurethanolytic bacterium, with its closest phylogenetic relatives Alicycliphilus denitrificans BC and K601, unable to attack polyurethane.</title>
        <authorList>
            <person name="Loza-Tavera H."/>
            <person name="Lozano L."/>
            <person name="Cevallos M."/>
            <person name="Maya-Lucas O."/>
            <person name="Garcia-Mena J."/>
            <person name="Hernandez J."/>
        </authorList>
    </citation>
    <scope>NUCLEOTIDE SEQUENCE [LARGE SCALE GENOMIC DNA]</scope>
    <source>
        <strain evidence="1 2">BQ1</strain>
    </source>
</reference>
<gene>
    <name evidence="1" type="ORF">CE154_019705</name>
</gene>
<evidence type="ECO:0000313" key="2">
    <source>
        <dbReference type="Proteomes" id="UP000216225"/>
    </source>
</evidence>
<accession>A0A3R7EX88</accession>
<proteinExistence type="predicted"/>
<name>A0A3R7EX88_9BURK</name>
<protein>
    <submittedName>
        <fullName evidence="1">Uncharacterized protein</fullName>
    </submittedName>
</protein>
<dbReference type="RefSeq" id="WP_094437123.1">
    <property type="nucleotide sequence ID" value="NZ_NKDB02000005.1"/>
</dbReference>
<dbReference type="AlphaFoldDB" id="A0A3R7EX88"/>
<sequence length="234" mass="25910">MLRVYLHAGGLDERNLGNQLASIDIAYAKKSALADYLVGMNLRGHGEVEPDYVLRYPRWSASLWDLVARALTRLLYRADQAPASAKPDKRCAYATRMCAVMERTTLDRTGVILGTATVTQLEGQRGHYTAILDEDINGRHVGHFVYGSKRLDAVDLLLRAICWALFDKDTLGPYPALVLPPTLQIDGEDRFHVEALAEPAKTGFARYSGINFPSTVAPDPLAKAQDYVNFLMQG</sequence>